<dbReference type="Pfam" id="PF00106">
    <property type="entry name" value="adh_short"/>
    <property type="match status" value="1"/>
</dbReference>
<dbReference type="PANTHER" id="PTHR44147">
    <property type="entry name" value="DEHYDROGENASE/REDUCTASE SDR FAMILY MEMBER 1"/>
    <property type="match status" value="1"/>
</dbReference>
<accession>A0A8T1M5Q4</accession>
<proteinExistence type="inferred from homology"/>
<dbReference type="Proteomes" id="UP000286415">
    <property type="component" value="Unassembled WGS sequence"/>
</dbReference>
<dbReference type="PANTHER" id="PTHR44147:SF2">
    <property type="entry name" value="DEHYDROGENASE_REDUCTASE SDR FAMILY MEMBER 1"/>
    <property type="match status" value="1"/>
</dbReference>
<dbReference type="InterPro" id="IPR002347">
    <property type="entry name" value="SDR_fam"/>
</dbReference>
<name>A0A8T1M5Q4_CLOSI</name>
<dbReference type="PRINTS" id="PR00081">
    <property type="entry name" value="GDHRDH"/>
</dbReference>
<evidence type="ECO:0000313" key="2">
    <source>
        <dbReference type="EMBL" id="KAG5444232.1"/>
    </source>
</evidence>
<comment type="caution">
    <text evidence="2">The sequence shown here is derived from an EMBL/GenBank/DDBJ whole genome shotgun (WGS) entry which is preliminary data.</text>
</comment>
<dbReference type="AlphaFoldDB" id="A0A8T1M5Q4"/>
<dbReference type="EMBL" id="NIRI02000056">
    <property type="protein sequence ID" value="KAG5444232.1"/>
    <property type="molecule type" value="Genomic_DNA"/>
</dbReference>
<keyword evidence="3" id="KW-1185">Reference proteome</keyword>
<evidence type="ECO:0000313" key="3">
    <source>
        <dbReference type="Proteomes" id="UP000286415"/>
    </source>
</evidence>
<evidence type="ECO:0000256" key="1">
    <source>
        <dbReference type="RuleBase" id="RU000363"/>
    </source>
</evidence>
<gene>
    <name evidence="2" type="ORF">CSKR_104499</name>
</gene>
<dbReference type="SUPFAM" id="SSF51735">
    <property type="entry name" value="NAD(P)-binding Rossmann-fold domains"/>
    <property type="match status" value="1"/>
</dbReference>
<dbReference type="Gene3D" id="3.40.50.720">
    <property type="entry name" value="NAD(P)-binding Rossmann-like Domain"/>
    <property type="match status" value="1"/>
</dbReference>
<dbReference type="PRINTS" id="PR00080">
    <property type="entry name" value="SDRFAMILY"/>
</dbReference>
<reference evidence="2 3" key="1">
    <citation type="journal article" date="2018" name="Biotechnol. Adv.">
        <title>Improved genomic resources and new bioinformatic workflow for the carcinogenic parasite Clonorchis sinensis: Biotechnological implications.</title>
        <authorList>
            <person name="Wang D."/>
            <person name="Korhonen P.K."/>
            <person name="Gasser R.B."/>
            <person name="Young N.D."/>
        </authorList>
    </citation>
    <scope>NUCLEOTIDE SEQUENCE [LARGE SCALE GENOMIC DNA]</scope>
    <source>
        <strain evidence="2">Cs-k2</strain>
    </source>
</reference>
<dbReference type="InterPro" id="IPR036291">
    <property type="entry name" value="NAD(P)-bd_dom_sf"/>
</dbReference>
<dbReference type="OrthoDB" id="1933717at2759"/>
<feature type="non-terminal residue" evidence="2">
    <location>
        <position position="1"/>
    </location>
</feature>
<organism evidence="2 3">
    <name type="scientific">Clonorchis sinensis</name>
    <name type="common">Chinese liver fluke</name>
    <dbReference type="NCBI Taxonomy" id="79923"/>
    <lineage>
        <taxon>Eukaryota</taxon>
        <taxon>Metazoa</taxon>
        <taxon>Spiralia</taxon>
        <taxon>Lophotrochozoa</taxon>
        <taxon>Platyhelminthes</taxon>
        <taxon>Trematoda</taxon>
        <taxon>Digenea</taxon>
        <taxon>Opisthorchiida</taxon>
        <taxon>Opisthorchiata</taxon>
        <taxon>Opisthorchiidae</taxon>
        <taxon>Clonorchis</taxon>
    </lineage>
</organism>
<protein>
    <submittedName>
        <fullName evidence="2">Dehydrogenase/reductase SDR member 1</fullName>
    </submittedName>
</protein>
<comment type="similarity">
    <text evidence="1">Belongs to the short-chain dehydrogenases/reductases (SDR) family.</text>
</comment>
<reference evidence="2 3" key="2">
    <citation type="journal article" date="2021" name="Genomics">
        <title>High-quality reference genome for Clonorchis sinensis.</title>
        <authorList>
            <person name="Young N.D."/>
            <person name="Stroehlein A.J."/>
            <person name="Kinkar L."/>
            <person name="Wang T."/>
            <person name="Sohn W.M."/>
            <person name="Chang B.C.H."/>
            <person name="Kaur P."/>
            <person name="Weisz D."/>
            <person name="Dudchenko O."/>
            <person name="Aiden E.L."/>
            <person name="Korhonen P.K."/>
            <person name="Gasser R.B."/>
        </authorList>
    </citation>
    <scope>NUCLEOTIDE SEQUENCE [LARGE SCALE GENOMIC DNA]</scope>
    <source>
        <strain evidence="2">Cs-k2</strain>
    </source>
</reference>
<sequence length="341" mass="37282">AALFSDLLRSSMLRLENVVCLVTGASRGIGRGIALGLGAEGAIVYITGRTLKPKGDEIGGSLEETAAEINSRGGKAIPVVVDHSDEKQVTELFSRIRREQRGRLDVLVNNAYSAVSFLKQSSGKAYYEVDAYSPGEAWDEVNNVGLRNHYICSTLATKMMIDYKKQEPSARPGLIINISSFGACRYLFNVAYGCGKAALDRLTHDMDIELKRNKVDICVISLWPGLVRTEEMMNVAENSTEEFVAAFRDPSLSESTELCGLAVAAIACENPSVLMARSANVVLMSDVVAQYALRVPGEPAPPNYRSLKVLLRLSGYRLAWLVPGFIRIPKFLFSWFLGFAG</sequence>